<gene>
    <name evidence="2" type="ORF">WDJ61_10275</name>
</gene>
<evidence type="ECO:0000313" key="3">
    <source>
        <dbReference type="Proteomes" id="UP001387364"/>
    </source>
</evidence>
<reference evidence="2 3" key="1">
    <citation type="submission" date="2024-02" db="EMBL/GenBank/DDBJ databases">
        <title>Seven novel Bacillus-like species.</title>
        <authorList>
            <person name="Liu G."/>
        </authorList>
    </citation>
    <scope>NUCLEOTIDE SEQUENCE [LARGE SCALE GENOMIC DNA]</scope>
    <source>
        <strain evidence="2 3">FJAT-52991</strain>
    </source>
</reference>
<protein>
    <submittedName>
        <fullName evidence="2">Uncharacterized protein</fullName>
    </submittedName>
</protein>
<keyword evidence="1" id="KW-0472">Membrane</keyword>
<evidence type="ECO:0000313" key="2">
    <source>
        <dbReference type="EMBL" id="WXB91661.1"/>
    </source>
</evidence>
<evidence type="ECO:0000256" key="1">
    <source>
        <dbReference type="SAM" id="Phobius"/>
    </source>
</evidence>
<keyword evidence="1" id="KW-1133">Transmembrane helix</keyword>
<feature type="transmembrane region" description="Helical" evidence="1">
    <location>
        <begin position="12"/>
        <end position="33"/>
    </location>
</feature>
<keyword evidence="1" id="KW-0812">Transmembrane</keyword>
<sequence>MILSQSNIRKVMWGSILLGLVSVVLMNTDIPAMLSSQMSVDPVRVLKVIVLFSLLFGLVSFFKLEEMEREKSPQ</sequence>
<organism evidence="2 3">
    <name type="scientific">Bacillus kandeliae</name>
    <dbReference type="NCBI Taxonomy" id="3129297"/>
    <lineage>
        <taxon>Bacteria</taxon>
        <taxon>Bacillati</taxon>
        <taxon>Bacillota</taxon>
        <taxon>Bacilli</taxon>
        <taxon>Bacillales</taxon>
        <taxon>Bacillaceae</taxon>
        <taxon>Bacillus</taxon>
    </lineage>
</organism>
<dbReference type="Proteomes" id="UP001387364">
    <property type="component" value="Chromosome"/>
</dbReference>
<feature type="transmembrane region" description="Helical" evidence="1">
    <location>
        <begin position="45"/>
        <end position="64"/>
    </location>
</feature>
<keyword evidence="3" id="KW-1185">Reference proteome</keyword>
<dbReference type="EMBL" id="CP147404">
    <property type="protein sequence ID" value="WXB91661.1"/>
    <property type="molecule type" value="Genomic_DNA"/>
</dbReference>
<dbReference type="RefSeq" id="WP_338749366.1">
    <property type="nucleotide sequence ID" value="NZ_CP147404.1"/>
</dbReference>
<accession>A0ABZ2N1T3</accession>
<proteinExistence type="predicted"/>
<name>A0ABZ2N1T3_9BACI</name>